<dbReference type="AlphaFoldDB" id="A0A937X6J8"/>
<dbReference type="EMBL" id="VGJX01000442">
    <property type="protein sequence ID" value="MBM3275099.1"/>
    <property type="molecule type" value="Genomic_DNA"/>
</dbReference>
<protein>
    <submittedName>
        <fullName evidence="2">Uncharacterized protein</fullName>
    </submittedName>
</protein>
<keyword evidence="1" id="KW-0472">Membrane</keyword>
<gene>
    <name evidence="2" type="ORF">FJZ00_08090</name>
</gene>
<accession>A0A937X6J8</accession>
<feature type="transmembrane region" description="Helical" evidence="1">
    <location>
        <begin position="73"/>
        <end position="94"/>
    </location>
</feature>
<feature type="transmembrane region" description="Helical" evidence="1">
    <location>
        <begin position="100"/>
        <end position="122"/>
    </location>
</feature>
<reference evidence="2 3" key="1">
    <citation type="submission" date="2019-03" db="EMBL/GenBank/DDBJ databases">
        <title>Lake Tanganyika Metagenome-Assembled Genomes (MAGs).</title>
        <authorList>
            <person name="Tran P."/>
        </authorList>
    </citation>
    <scope>NUCLEOTIDE SEQUENCE [LARGE SCALE GENOMIC DNA]</scope>
    <source>
        <strain evidence="2">K_DeepCast_65m_m2_236</strain>
    </source>
</reference>
<sequence length="131" mass="12968">MSVIAIGNRGAAPRGGAGLVVSAEPPRRAGGRDAYLPSGQRPPAVEKPWWALSTEQRRLRTIEGAKETKRRSIAVGLVGAGIGLGGAALGVASAGSAAGIASIAALSGGSVVLIAAACWGMAEIASRLASR</sequence>
<evidence type="ECO:0000256" key="1">
    <source>
        <dbReference type="SAM" id="Phobius"/>
    </source>
</evidence>
<dbReference type="Proteomes" id="UP000703893">
    <property type="component" value="Unassembled WGS sequence"/>
</dbReference>
<keyword evidence="1" id="KW-1133">Transmembrane helix</keyword>
<keyword evidence="1" id="KW-0812">Transmembrane</keyword>
<evidence type="ECO:0000313" key="2">
    <source>
        <dbReference type="EMBL" id="MBM3275099.1"/>
    </source>
</evidence>
<evidence type="ECO:0000313" key="3">
    <source>
        <dbReference type="Proteomes" id="UP000703893"/>
    </source>
</evidence>
<name>A0A937X6J8_9BACT</name>
<proteinExistence type="predicted"/>
<organism evidence="2 3">
    <name type="scientific">Candidatus Tanganyikabacteria bacterium</name>
    <dbReference type="NCBI Taxonomy" id="2961651"/>
    <lineage>
        <taxon>Bacteria</taxon>
        <taxon>Bacillati</taxon>
        <taxon>Candidatus Sericytochromatia</taxon>
        <taxon>Candidatus Tanganyikabacteria</taxon>
    </lineage>
</organism>
<comment type="caution">
    <text evidence="2">The sequence shown here is derived from an EMBL/GenBank/DDBJ whole genome shotgun (WGS) entry which is preliminary data.</text>
</comment>